<evidence type="ECO:0000313" key="3">
    <source>
        <dbReference type="EMBL" id="KXH40931.1"/>
    </source>
</evidence>
<dbReference type="PANTHER" id="PTHR47256">
    <property type="entry name" value="ZN(II)2CYS6 TRANSCRIPTION FACTOR (EUROFUNG)-RELATED"/>
    <property type="match status" value="1"/>
</dbReference>
<sequence>MGTIRGFIHGWTLQSEDTHEERLAQIQSSVQGKGRSAASVLSDAVHANTSRDLGNLGSKLRVGSTMSNGSQEVQSIYVRPFHAAQIVEPRLSDAKISWWTTVCADDPLMRDLLKVWFRCEFQFSAVFQKDLFLEDLVAQKQDFCSSLLVNIVLAYACVCYPQFSNRVEYWNPNTLVYRFLAEAKRLWELQASEAQITTIQAGILFSVFHNLCGLDEIGQPYRVHSVVLAQKLRLLSKNSCGNDDPKRKGWAFTAWALYNWETLVSFSFMIPPSVKEPPDWPLPDPANDGGWYAEIWLKYPLVPDLQPTHLGHILRERARFRVIMNQYCDAAFSSEGTFSLDEAKRLHEQLKSWYGDLPEPLKPKTIALPGHFQLQGSDATLKRIIADAKKYLQTLIRLYYLRHGYEAMDLFMVIPLMLTGYDCINAILEETHEYRIETLRSTLILVAKGLHCQRHNHYLAEALFRVLRGRMRPQEVALLRSSMAFDDDRGEEKHDMVQAVRSRWPVTIVSKPENVNDHILTELVETYGSLSMEGNIQ</sequence>
<reference evidence="3 4" key="1">
    <citation type="submission" date="2014-02" db="EMBL/GenBank/DDBJ databases">
        <title>The genome sequence of Colletotrichum simmondsii CBS122122.</title>
        <authorList>
            <person name="Baroncelli R."/>
            <person name="Thon M.R."/>
        </authorList>
    </citation>
    <scope>NUCLEOTIDE SEQUENCE [LARGE SCALE GENOMIC DNA]</scope>
    <source>
        <strain evidence="3 4">CBS122122</strain>
    </source>
</reference>
<keyword evidence="4" id="KW-1185">Reference proteome</keyword>
<dbReference type="CDD" id="cd12148">
    <property type="entry name" value="fungal_TF_MHR"/>
    <property type="match status" value="1"/>
</dbReference>
<comment type="caution">
    <text evidence="3">The sequence shown here is derived from an EMBL/GenBank/DDBJ whole genome shotgun (WGS) entry which is preliminary data.</text>
</comment>
<proteinExistence type="predicted"/>
<dbReference type="GO" id="GO:0006351">
    <property type="term" value="P:DNA-templated transcription"/>
    <property type="evidence" value="ECO:0007669"/>
    <property type="project" value="InterPro"/>
</dbReference>
<keyword evidence="1" id="KW-0539">Nucleus</keyword>
<dbReference type="InterPro" id="IPR053187">
    <property type="entry name" value="Notoamide_regulator"/>
</dbReference>
<dbReference type="Proteomes" id="UP000070328">
    <property type="component" value="Unassembled WGS sequence"/>
</dbReference>
<dbReference type="AlphaFoldDB" id="A0A135SYI6"/>
<dbReference type="EMBL" id="JFBX01000356">
    <property type="protein sequence ID" value="KXH40931.1"/>
    <property type="molecule type" value="Genomic_DNA"/>
</dbReference>
<dbReference type="OrthoDB" id="426882at2759"/>
<evidence type="ECO:0000313" key="4">
    <source>
        <dbReference type="Proteomes" id="UP000070328"/>
    </source>
</evidence>
<gene>
    <name evidence="3" type="ORF">CSIM01_08418</name>
</gene>
<protein>
    <recommendedName>
        <fullName evidence="2">Xylanolytic transcriptional activator regulatory domain-containing protein</fullName>
    </recommendedName>
</protein>
<accession>A0A135SYI6</accession>
<dbReference type="GO" id="GO:0008270">
    <property type="term" value="F:zinc ion binding"/>
    <property type="evidence" value="ECO:0007669"/>
    <property type="project" value="InterPro"/>
</dbReference>
<dbReference type="InterPro" id="IPR007219">
    <property type="entry name" value="XnlR_reg_dom"/>
</dbReference>
<evidence type="ECO:0000259" key="2">
    <source>
        <dbReference type="Pfam" id="PF04082"/>
    </source>
</evidence>
<feature type="domain" description="Xylanolytic transcriptional activator regulatory" evidence="2">
    <location>
        <begin position="126"/>
        <end position="287"/>
    </location>
</feature>
<dbReference type="Pfam" id="PF04082">
    <property type="entry name" value="Fungal_trans"/>
    <property type="match status" value="1"/>
</dbReference>
<dbReference type="PANTHER" id="PTHR47256:SF1">
    <property type="entry name" value="ZN(II)2CYS6 TRANSCRIPTION FACTOR (EUROFUNG)"/>
    <property type="match status" value="1"/>
</dbReference>
<organism evidence="3 4">
    <name type="scientific">Colletotrichum simmondsii</name>
    <dbReference type="NCBI Taxonomy" id="703756"/>
    <lineage>
        <taxon>Eukaryota</taxon>
        <taxon>Fungi</taxon>
        <taxon>Dikarya</taxon>
        <taxon>Ascomycota</taxon>
        <taxon>Pezizomycotina</taxon>
        <taxon>Sordariomycetes</taxon>
        <taxon>Hypocreomycetidae</taxon>
        <taxon>Glomerellales</taxon>
        <taxon>Glomerellaceae</taxon>
        <taxon>Colletotrichum</taxon>
        <taxon>Colletotrichum acutatum species complex</taxon>
    </lineage>
</organism>
<evidence type="ECO:0000256" key="1">
    <source>
        <dbReference type="ARBA" id="ARBA00023242"/>
    </source>
</evidence>
<name>A0A135SYI6_9PEZI</name>
<dbReference type="GO" id="GO:0003677">
    <property type="term" value="F:DNA binding"/>
    <property type="evidence" value="ECO:0007669"/>
    <property type="project" value="InterPro"/>
</dbReference>